<name>A0AA36HFU5_CYLNA</name>
<protein>
    <submittedName>
        <fullName evidence="1">Uncharacterized protein</fullName>
    </submittedName>
</protein>
<evidence type="ECO:0000313" key="2">
    <source>
        <dbReference type="Proteomes" id="UP001176961"/>
    </source>
</evidence>
<accession>A0AA36HFU5</accession>
<reference evidence="1" key="1">
    <citation type="submission" date="2023-07" db="EMBL/GenBank/DDBJ databases">
        <authorList>
            <consortium name="CYATHOMIX"/>
        </authorList>
    </citation>
    <scope>NUCLEOTIDE SEQUENCE</scope>
    <source>
        <strain evidence="1">N/A</strain>
    </source>
</reference>
<dbReference type="EMBL" id="CATQJL010000326">
    <property type="protein sequence ID" value="CAJ0609387.1"/>
    <property type="molecule type" value="Genomic_DNA"/>
</dbReference>
<evidence type="ECO:0000313" key="1">
    <source>
        <dbReference type="EMBL" id="CAJ0609387.1"/>
    </source>
</evidence>
<dbReference type="AlphaFoldDB" id="A0AA36HFU5"/>
<sequence>AFFLCERPKTAASRSPLLKSIKASNKGNLGTTSKRSVEVAARLSSLEVVFSLDDLPGPTAGKVHLENIVESANVRVLLTGMLLITASMRR</sequence>
<proteinExistence type="predicted"/>
<comment type="caution">
    <text evidence="1">The sequence shown here is derived from an EMBL/GenBank/DDBJ whole genome shotgun (WGS) entry which is preliminary data.</text>
</comment>
<gene>
    <name evidence="1" type="ORF">CYNAS_LOCUS21370</name>
</gene>
<keyword evidence="2" id="KW-1185">Reference proteome</keyword>
<dbReference type="Proteomes" id="UP001176961">
    <property type="component" value="Unassembled WGS sequence"/>
</dbReference>
<organism evidence="1 2">
    <name type="scientific">Cylicocyclus nassatus</name>
    <name type="common">Nematode worm</name>
    <dbReference type="NCBI Taxonomy" id="53992"/>
    <lineage>
        <taxon>Eukaryota</taxon>
        <taxon>Metazoa</taxon>
        <taxon>Ecdysozoa</taxon>
        <taxon>Nematoda</taxon>
        <taxon>Chromadorea</taxon>
        <taxon>Rhabditida</taxon>
        <taxon>Rhabditina</taxon>
        <taxon>Rhabditomorpha</taxon>
        <taxon>Strongyloidea</taxon>
        <taxon>Strongylidae</taxon>
        <taxon>Cylicocyclus</taxon>
    </lineage>
</organism>
<feature type="non-terminal residue" evidence="1">
    <location>
        <position position="90"/>
    </location>
</feature>